<dbReference type="AlphaFoldDB" id="A0A484P6T4"/>
<name>A0A484P6T4_9ZZZZ</name>
<dbReference type="InterPro" id="IPR002881">
    <property type="entry name" value="DUF58"/>
</dbReference>
<dbReference type="PANTHER" id="PTHR33608:SF7">
    <property type="entry name" value="DUF58 DOMAIN-CONTAINING PROTEIN"/>
    <property type="match status" value="1"/>
</dbReference>
<organism evidence="2">
    <name type="scientific">plant metagenome</name>
    <dbReference type="NCBI Taxonomy" id="1297885"/>
    <lineage>
        <taxon>unclassified sequences</taxon>
        <taxon>metagenomes</taxon>
        <taxon>organismal metagenomes</taxon>
    </lineage>
</organism>
<feature type="domain" description="DUF58" evidence="1">
    <location>
        <begin position="59"/>
        <end position="267"/>
    </location>
</feature>
<dbReference type="Pfam" id="PF01882">
    <property type="entry name" value="DUF58"/>
    <property type="match status" value="1"/>
</dbReference>
<accession>A0A484P6T4</accession>
<evidence type="ECO:0000313" key="2">
    <source>
        <dbReference type="EMBL" id="VFR21674.1"/>
    </source>
</evidence>
<gene>
    <name evidence="2" type="ORF">AMP9_4052</name>
</gene>
<dbReference type="PANTHER" id="PTHR33608">
    <property type="entry name" value="BLL2464 PROTEIN"/>
    <property type="match status" value="1"/>
</dbReference>
<dbReference type="EMBL" id="CAADHY010000015">
    <property type="protein sequence ID" value="VFR21674.1"/>
    <property type="molecule type" value="Genomic_DNA"/>
</dbReference>
<proteinExistence type="predicted"/>
<dbReference type="Gene3D" id="3.40.50.410">
    <property type="entry name" value="von Willebrand factor, type A domain"/>
    <property type="match status" value="1"/>
</dbReference>
<reference evidence="2" key="1">
    <citation type="submission" date="2019-03" db="EMBL/GenBank/DDBJ databases">
        <authorList>
            <person name="Danneels B."/>
        </authorList>
    </citation>
    <scope>NUCLEOTIDE SEQUENCE</scope>
</reference>
<dbReference type="InterPro" id="IPR036465">
    <property type="entry name" value="vWFA_dom_sf"/>
</dbReference>
<dbReference type="SUPFAM" id="SSF53300">
    <property type="entry name" value="vWA-like"/>
    <property type="match status" value="1"/>
</dbReference>
<evidence type="ECO:0000259" key="1">
    <source>
        <dbReference type="Pfam" id="PF01882"/>
    </source>
</evidence>
<sequence length="309" mass="33860">MTGTTIPSAAQARFERLFDADFLARLGPLSLRVAQAQKGGRLAEQKTSARGQGAEFADFKPYVAGDDLRAIDWNVYRRLGRLFVRVFEERQDMPVYFLVDLSDSMFIEQPPRIEAALKSTLALAAIALGQHDAVSLLPFSARMSLQVRSLSGRNNVMRVARHLAEYEAAGSTALVAAIEQLAGMKLRRGLVVVVSDFFDPTGIDAVVSGLEQVAHSLLLVQLVRAHDADPALHPDLRGDVLIDDGESPDGLELSVTPELLERYRQAYRVFAGRLQDFSRQRGAGLLRMDAGQDVLTQLAALFGSGELRL</sequence>
<protein>
    <recommendedName>
        <fullName evidence="1">DUF58 domain-containing protein</fullName>
    </recommendedName>
</protein>